<dbReference type="Pfam" id="PF08669">
    <property type="entry name" value="GCV_T_C"/>
    <property type="match status" value="1"/>
</dbReference>
<dbReference type="SUPFAM" id="SSF101790">
    <property type="entry name" value="Aminomethyltransferase beta-barrel domain"/>
    <property type="match status" value="1"/>
</dbReference>
<gene>
    <name evidence="2" type="ORF">GRJ2_002853200</name>
</gene>
<dbReference type="EMBL" id="BAAFJT010000040">
    <property type="protein sequence ID" value="GAB0203876.1"/>
    <property type="molecule type" value="Genomic_DNA"/>
</dbReference>
<protein>
    <recommendedName>
        <fullName evidence="1">Aminomethyltransferase C-terminal domain-containing protein</fullName>
    </recommendedName>
</protein>
<dbReference type="FunFam" id="2.40.30.110:FF:000005">
    <property type="entry name" value="dimethylglycine dehydrogenase, mitochondrial"/>
    <property type="match status" value="1"/>
</dbReference>
<dbReference type="InterPro" id="IPR013977">
    <property type="entry name" value="GcvT_C"/>
</dbReference>
<feature type="domain" description="Aminomethyltransferase C-terminal" evidence="1">
    <location>
        <begin position="187"/>
        <end position="265"/>
    </location>
</feature>
<dbReference type="Proteomes" id="UP001623348">
    <property type="component" value="Unassembled WGS sequence"/>
</dbReference>
<sequence>MGQGQLYEVNRAACQVLRLGHNNPGQCYRLGQEWLESCLAEKDLGVLVDIQLSMSQQCAQVAQKANSILACIRNGVASRTREVIAPLYSALVRPHLECCVQCWAPHYKTDIEMLECVQRRAMELVKGLEHKSYEEWLRELGFFSLEKRRLRGDLVAVYSYLTGGCSQPADFTGKQALKQIKEKGLKRRLVYLTLETDNIDPEGNESVWHNGKVIGNTTSGSFSYSAQQSLAFAYVPTELSKAGQKLEVELLGKNYPATIIQEPLVLTEPTRIRLQKKGESPKI</sequence>
<dbReference type="PANTHER" id="PTHR33332">
    <property type="entry name" value="REVERSE TRANSCRIPTASE DOMAIN-CONTAINING PROTEIN"/>
    <property type="match status" value="1"/>
</dbReference>
<proteinExistence type="predicted"/>
<comment type="caution">
    <text evidence="2">The sequence shown here is derived from an EMBL/GenBank/DDBJ whole genome shotgun (WGS) entry which is preliminary data.</text>
</comment>
<evidence type="ECO:0000313" key="2">
    <source>
        <dbReference type="EMBL" id="GAB0203876.1"/>
    </source>
</evidence>
<dbReference type="AlphaFoldDB" id="A0ABC9Y1T1"/>
<keyword evidence="3" id="KW-1185">Reference proteome</keyword>
<evidence type="ECO:0000313" key="3">
    <source>
        <dbReference type="Proteomes" id="UP001623348"/>
    </source>
</evidence>
<accession>A0ABC9Y1T1</accession>
<dbReference type="InterPro" id="IPR029043">
    <property type="entry name" value="GcvT/YgfZ_C"/>
</dbReference>
<name>A0ABC9Y1T1_GRUJA</name>
<reference evidence="2 3" key="1">
    <citation type="submission" date="2024-06" db="EMBL/GenBank/DDBJ databases">
        <title>The draft genome of Grus japonensis, version 3.</title>
        <authorList>
            <person name="Nabeshima K."/>
            <person name="Suzuki S."/>
            <person name="Onuma M."/>
        </authorList>
    </citation>
    <scope>NUCLEOTIDE SEQUENCE [LARGE SCALE GENOMIC DNA]</scope>
    <source>
        <strain evidence="2 3">451A</strain>
    </source>
</reference>
<evidence type="ECO:0000259" key="1">
    <source>
        <dbReference type="Pfam" id="PF08669"/>
    </source>
</evidence>
<organism evidence="2 3">
    <name type="scientific">Grus japonensis</name>
    <name type="common">Japanese crane</name>
    <name type="synonym">Red-crowned crane</name>
    <dbReference type="NCBI Taxonomy" id="30415"/>
    <lineage>
        <taxon>Eukaryota</taxon>
        <taxon>Metazoa</taxon>
        <taxon>Chordata</taxon>
        <taxon>Craniata</taxon>
        <taxon>Vertebrata</taxon>
        <taxon>Euteleostomi</taxon>
        <taxon>Archelosauria</taxon>
        <taxon>Archosauria</taxon>
        <taxon>Dinosauria</taxon>
        <taxon>Saurischia</taxon>
        <taxon>Theropoda</taxon>
        <taxon>Coelurosauria</taxon>
        <taxon>Aves</taxon>
        <taxon>Neognathae</taxon>
        <taxon>Neoaves</taxon>
        <taxon>Gruiformes</taxon>
        <taxon>Gruidae</taxon>
        <taxon>Grus</taxon>
    </lineage>
</organism>
<dbReference type="Gene3D" id="2.40.30.110">
    <property type="entry name" value="Aminomethyltransferase beta-barrel domains"/>
    <property type="match status" value="1"/>
</dbReference>